<dbReference type="Proteomes" id="UP000320672">
    <property type="component" value="Chromosome"/>
</dbReference>
<gene>
    <name evidence="2" type="ORF">FF011L_24190</name>
</gene>
<reference evidence="2 3" key="1">
    <citation type="submission" date="2019-02" db="EMBL/GenBank/DDBJ databases">
        <title>Deep-cultivation of Planctomycetes and their phenomic and genomic characterization uncovers novel biology.</title>
        <authorList>
            <person name="Wiegand S."/>
            <person name="Jogler M."/>
            <person name="Boedeker C."/>
            <person name="Pinto D."/>
            <person name="Vollmers J."/>
            <person name="Rivas-Marin E."/>
            <person name="Kohn T."/>
            <person name="Peeters S.H."/>
            <person name="Heuer A."/>
            <person name="Rast P."/>
            <person name="Oberbeckmann S."/>
            <person name="Bunk B."/>
            <person name="Jeske O."/>
            <person name="Meyerdierks A."/>
            <person name="Storesund J.E."/>
            <person name="Kallscheuer N."/>
            <person name="Luecker S."/>
            <person name="Lage O.M."/>
            <person name="Pohl T."/>
            <person name="Merkel B.J."/>
            <person name="Hornburger P."/>
            <person name="Mueller R.-W."/>
            <person name="Bruemmer F."/>
            <person name="Labrenz M."/>
            <person name="Spormann A.M."/>
            <person name="Op den Camp H."/>
            <person name="Overmann J."/>
            <person name="Amann R."/>
            <person name="Jetten M.S.M."/>
            <person name="Mascher T."/>
            <person name="Medema M.H."/>
            <person name="Devos D.P."/>
            <person name="Kaster A.-K."/>
            <person name="Ovreas L."/>
            <person name="Rohde M."/>
            <person name="Galperin M.Y."/>
            <person name="Jogler C."/>
        </authorList>
    </citation>
    <scope>NUCLEOTIDE SEQUENCE [LARGE SCALE GENOMIC DNA]</scope>
    <source>
        <strain evidence="2 3">FF011L</strain>
    </source>
</reference>
<dbReference type="KEGG" id="rml:FF011L_24190"/>
<protein>
    <submittedName>
        <fullName evidence="2">Uncharacterized protein</fullName>
    </submittedName>
</protein>
<name>A0A517MFM5_9BACT</name>
<evidence type="ECO:0000313" key="3">
    <source>
        <dbReference type="Proteomes" id="UP000320672"/>
    </source>
</evidence>
<dbReference type="OrthoDB" id="292272at2"/>
<feature type="compositionally biased region" description="Basic and acidic residues" evidence="1">
    <location>
        <begin position="85"/>
        <end position="104"/>
    </location>
</feature>
<dbReference type="RefSeq" id="WP_145351766.1">
    <property type="nucleotide sequence ID" value="NZ_CP036262.1"/>
</dbReference>
<proteinExistence type="predicted"/>
<accession>A0A517MFM5</accession>
<evidence type="ECO:0000313" key="2">
    <source>
        <dbReference type="EMBL" id="QDS93646.1"/>
    </source>
</evidence>
<sequence>MTNSQQLAVVRGMLRDWYSARCGDPLEDVSEAILIHDGFYCGRKFGFKDHRAVWFFEEQELKIYSADGTFLESCSLEDASLPDAHETTTLKMSESKPAERHAADDSDSQGEPARRAA</sequence>
<organism evidence="2 3">
    <name type="scientific">Roseimaritima multifibrata</name>
    <dbReference type="NCBI Taxonomy" id="1930274"/>
    <lineage>
        <taxon>Bacteria</taxon>
        <taxon>Pseudomonadati</taxon>
        <taxon>Planctomycetota</taxon>
        <taxon>Planctomycetia</taxon>
        <taxon>Pirellulales</taxon>
        <taxon>Pirellulaceae</taxon>
        <taxon>Roseimaritima</taxon>
    </lineage>
</organism>
<feature type="region of interest" description="Disordered" evidence="1">
    <location>
        <begin position="85"/>
        <end position="117"/>
    </location>
</feature>
<dbReference type="AlphaFoldDB" id="A0A517MFM5"/>
<keyword evidence="3" id="KW-1185">Reference proteome</keyword>
<evidence type="ECO:0000256" key="1">
    <source>
        <dbReference type="SAM" id="MobiDB-lite"/>
    </source>
</evidence>
<dbReference type="EMBL" id="CP036262">
    <property type="protein sequence ID" value="QDS93646.1"/>
    <property type="molecule type" value="Genomic_DNA"/>
</dbReference>